<sequence length="171" mass="17964">MCGAVLVWEPARVLVRILVRLSGGWWAHRERTLRARGPLRRLHAAVHKLYLEEFGGYISLLTMFAGPPVFPHKPIGVFIAPGAVIGRGVTVYQQVTIGKNDIETSPRFGSPTIGDGVYIGAGAKIIGAVTVGAGARVGAGAVVVRDVPAGATVVAGPVRVLERRDEPAAGD</sequence>
<evidence type="ECO:0000313" key="3">
    <source>
        <dbReference type="EMBL" id="GEA81261.1"/>
    </source>
</evidence>
<dbReference type="Gene3D" id="2.160.10.10">
    <property type="entry name" value="Hexapeptide repeat proteins"/>
    <property type="match status" value="1"/>
</dbReference>
<evidence type="ECO:0000256" key="2">
    <source>
        <dbReference type="ARBA" id="ARBA00022737"/>
    </source>
</evidence>
<dbReference type="Pfam" id="PF00132">
    <property type="entry name" value="Hexapep"/>
    <property type="match status" value="1"/>
</dbReference>
<dbReference type="PROSITE" id="PS00101">
    <property type="entry name" value="HEXAPEP_TRANSFERASES"/>
    <property type="match status" value="1"/>
</dbReference>
<dbReference type="AlphaFoldDB" id="A0A4Y3K9W3"/>
<dbReference type="Proteomes" id="UP000315842">
    <property type="component" value="Unassembled WGS sequence"/>
</dbReference>
<proteinExistence type="predicted"/>
<keyword evidence="2" id="KW-0677">Repeat</keyword>
<keyword evidence="1" id="KW-0808">Transferase</keyword>
<evidence type="ECO:0000313" key="4">
    <source>
        <dbReference type="Proteomes" id="UP000315842"/>
    </source>
</evidence>
<evidence type="ECO:0008006" key="5">
    <source>
        <dbReference type="Google" id="ProtNLM"/>
    </source>
</evidence>
<dbReference type="InterPro" id="IPR011004">
    <property type="entry name" value="Trimer_LpxA-like_sf"/>
</dbReference>
<dbReference type="SUPFAM" id="SSF51161">
    <property type="entry name" value="Trimeric LpxA-like enzymes"/>
    <property type="match status" value="1"/>
</dbReference>
<protein>
    <recommendedName>
        <fullName evidence="5">Serine acetyltransferase</fullName>
    </recommendedName>
</protein>
<gene>
    <name evidence="3" type="ORF">CUD01_17050</name>
</gene>
<dbReference type="InterPro" id="IPR001451">
    <property type="entry name" value="Hexapep"/>
</dbReference>
<reference evidence="3 4" key="1">
    <citation type="submission" date="2019-06" db="EMBL/GenBank/DDBJ databases">
        <title>Whole genome shotgun sequence of Cellulomonas uda NBRC 3747.</title>
        <authorList>
            <person name="Hosoyama A."/>
            <person name="Uohara A."/>
            <person name="Ohji S."/>
            <person name="Ichikawa N."/>
        </authorList>
    </citation>
    <scope>NUCLEOTIDE SEQUENCE [LARGE SCALE GENOMIC DNA]</scope>
    <source>
        <strain evidence="3 4">NBRC 3747</strain>
    </source>
</reference>
<keyword evidence="4" id="KW-1185">Reference proteome</keyword>
<dbReference type="EMBL" id="BJLP01000025">
    <property type="protein sequence ID" value="GEA81261.1"/>
    <property type="molecule type" value="Genomic_DNA"/>
</dbReference>
<dbReference type="PANTHER" id="PTHR42811">
    <property type="entry name" value="SERINE ACETYLTRANSFERASE"/>
    <property type="match status" value="1"/>
</dbReference>
<accession>A0A4Y3K9W3</accession>
<name>A0A4Y3K9W3_CELUD</name>
<dbReference type="InterPro" id="IPR018357">
    <property type="entry name" value="Hexapep_transf_CS"/>
</dbReference>
<evidence type="ECO:0000256" key="1">
    <source>
        <dbReference type="ARBA" id="ARBA00022679"/>
    </source>
</evidence>
<organism evidence="3 4">
    <name type="scientific">Cellulomonas uda</name>
    <dbReference type="NCBI Taxonomy" id="1714"/>
    <lineage>
        <taxon>Bacteria</taxon>
        <taxon>Bacillati</taxon>
        <taxon>Actinomycetota</taxon>
        <taxon>Actinomycetes</taxon>
        <taxon>Micrococcales</taxon>
        <taxon>Cellulomonadaceae</taxon>
        <taxon>Cellulomonas</taxon>
    </lineage>
</organism>
<comment type="caution">
    <text evidence="3">The sequence shown here is derived from an EMBL/GenBank/DDBJ whole genome shotgun (WGS) entry which is preliminary data.</text>
</comment>
<dbReference type="GO" id="GO:0016740">
    <property type="term" value="F:transferase activity"/>
    <property type="evidence" value="ECO:0007669"/>
    <property type="project" value="UniProtKB-KW"/>
</dbReference>